<keyword evidence="4" id="KW-0597">Phosphoprotein</keyword>
<dbReference type="EC" id="2.7.13.3" evidence="3"/>
<dbReference type="PANTHER" id="PTHR45436:SF5">
    <property type="entry name" value="SENSOR HISTIDINE KINASE TRCS"/>
    <property type="match status" value="1"/>
</dbReference>
<dbReference type="GO" id="GO:0005886">
    <property type="term" value="C:plasma membrane"/>
    <property type="evidence" value="ECO:0007669"/>
    <property type="project" value="UniProtKB-SubCell"/>
</dbReference>
<dbReference type="InterPro" id="IPR050428">
    <property type="entry name" value="TCS_sensor_his_kinase"/>
</dbReference>
<protein>
    <recommendedName>
        <fullName evidence="3">histidine kinase</fullName>
        <ecNumber evidence="3">2.7.13.3</ecNumber>
    </recommendedName>
</protein>
<keyword evidence="15" id="KW-1185">Reference proteome</keyword>
<dbReference type="Gene3D" id="1.10.287.130">
    <property type="match status" value="1"/>
</dbReference>
<feature type="domain" description="Histidine kinase" evidence="12">
    <location>
        <begin position="243"/>
        <end position="459"/>
    </location>
</feature>
<dbReference type="InterPro" id="IPR003661">
    <property type="entry name" value="HisK_dim/P_dom"/>
</dbReference>
<dbReference type="PRINTS" id="PR00344">
    <property type="entry name" value="BCTRLSENSOR"/>
</dbReference>
<dbReference type="InterPro" id="IPR003594">
    <property type="entry name" value="HATPase_dom"/>
</dbReference>
<evidence type="ECO:0000256" key="8">
    <source>
        <dbReference type="ARBA" id="ARBA00022989"/>
    </source>
</evidence>
<dbReference type="Pfam" id="PF02518">
    <property type="entry name" value="HATPase_c"/>
    <property type="match status" value="1"/>
</dbReference>
<evidence type="ECO:0000313" key="15">
    <source>
        <dbReference type="Proteomes" id="UP000540568"/>
    </source>
</evidence>
<gene>
    <name evidence="14" type="ORF">FHX71_001772</name>
</gene>
<dbReference type="SMART" id="SM00304">
    <property type="entry name" value="HAMP"/>
    <property type="match status" value="1"/>
</dbReference>
<dbReference type="Gene3D" id="3.30.565.10">
    <property type="entry name" value="Histidine kinase-like ATPase, C-terminal domain"/>
    <property type="match status" value="1"/>
</dbReference>
<keyword evidence="8 11" id="KW-1133">Transmembrane helix</keyword>
<dbReference type="SUPFAM" id="SSF55874">
    <property type="entry name" value="ATPase domain of HSP90 chaperone/DNA topoisomerase II/histidine kinase"/>
    <property type="match status" value="1"/>
</dbReference>
<dbReference type="Pfam" id="PF00672">
    <property type="entry name" value="HAMP"/>
    <property type="match status" value="1"/>
</dbReference>
<dbReference type="CDD" id="cd00082">
    <property type="entry name" value="HisKA"/>
    <property type="match status" value="1"/>
</dbReference>
<name>A0A7W3J7U4_9MICO</name>
<keyword evidence="10 11" id="KW-0472">Membrane</keyword>
<accession>A0A7W3J7U4</accession>
<feature type="domain" description="HAMP" evidence="13">
    <location>
        <begin position="181"/>
        <end position="235"/>
    </location>
</feature>
<dbReference type="RefSeq" id="WP_182615439.1">
    <property type="nucleotide sequence ID" value="NZ_BAAATF010000006.1"/>
</dbReference>
<dbReference type="SMART" id="SM00387">
    <property type="entry name" value="HATPase_c"/>
    <property type="match status" value="1"/>
</dbReference>
<dbReference type="GO" id="GO:0000155">
    <property type="term" value="F:phosphorelay sensor kinase activity"/>
    <property type="evidence" value="ECO:0007669"/>
    <property type="project" value="InterPro"/>
</dbReference>
<keyword evidence="9" id="KW-0902">Two-component regulatory system</keyword>
<reference evidence="14 15" key="1">
    <citation type="submission" date="2020-07" db="EMBL/GenBank/DDBJ databases">
        <title>Sequencing the genomes of 1000 actinobacteria strains.</title>
        <authorList>
            <person name="Klenk H.-P."/>
        </authorList>
    </citation>
    <scope>NUCLEOTIDE SEQUENCE [LARGE SCALE GENOMIC DNA]</scope>
    <source>
        <strain evidence="14 15">DSM 44121</strain>
    </source>
</reference>
<dbReference type="InterPro" id="IPR003660">
    <property type="entry name" value="HAMP_dom"/>
</dbReference>
<evidence type="ECO:0000256" key="5">
    <source>
        <dbReference type="ARBA" id="ARBA00022679"/>
    </source>
</evidence>
<feature type="transmembrane region" description="Helical" evidence="11">
    <location>
        <begin position="12"/>
        <end position="34"/>
    </location>
</feature>
<keyword evidence="7 14" id="KW-0418">Kinase</keyword>
<dbReference type="CDD" id="cd06225">
    <property type="entry name" value="HAMP"/>
    <property type="match status" value="1"/>
</dbReference>
<dbReference type="InterPro" id="IPR036890">
    <property type="entry name" value="HATPase_C_sf"/>
</dbReference>
<evidence type="ECO:0000256" key="3">
    <source>
        <dbReference type="ARBA" id="ARBA00012438"/>
    </source>
</evidence>
<comment type="subcellular location">
    <subcellularLocation>
        <location evidence="2">Cell membrane</location>
    </subcellularLocation>
</comment>
<keyword evidence="6 11" id="KW-0812">Transmembrane</keyword>
<feature type="transmembrane region" description="Helical" evidence="11">
    <location>
        <begin position="156"/>
        <end position="180"/>
    </location>
</feature>
<organism evidence="14 15">
    <name type="scientific">Promicromonospora sukumoe</name>
    <dbReference type="NCBI Taxonomy" id="88382"/>
    <lineage>
        <taxon>Bacteria</taxon>
        <taxon>Bacillati</taxon>
        <taxon>Actinomycetota</taxon>
        <taxon>Actinomycetes</taxon>
        <taxon>Micrococcales</taxon>
        <taxon>Promicromonosporaceae</taxon>
        <taxon>Promicromonospora</taxon>
    </lineage>
</organism>
<dbReference type="InterPro" id="IPR036097">
    <property type="entry name" value="HisK_dim/P_sf"/>
</dbReference>
<evidence type="ECO:0000256" key="10">
    <source>
        <dbReference type="ARBA" id="ARBA00023136"/>
    </source>
</evidence>
<evidence type="ECO:0000256" key="7">
    <source>
        <dbReference type="ARBA" id="ARBA00022777"/>
    </source>
</evidence>
<dbReference type="Gene3D" id="6.10.340.10">
    <property type="match status" value="1"/>
</dbReference>
<dbReference type="InterPro" id="IPR005467">
    <property type="entry name" value="His_kinase_dom"/>
</dbReference>
<dbReference type="EMBL" id="JACGWV010000001">
    <property type="protein sequence ID" value="MBA8807830.1"/>
    <property type="molecule type" value="Genomic_DNA"/>
</dbReference>
<dbReference type="Proteomes" id="UP000540568">
    <property type="component" value="Unassembled WGS sequence"/>
</dbReference>
<dbReference type="InterPro" id="IPR004358">
    <property type="entry name" value="Sig_transdc_His_kin-like_C"/>
</dbReference>
<dbReference type="PROSITE" id="PS50109">
    <property type="entry name" value="HIS_KIN"/>
    <property type="match status" value="1"/>
</dbReference>
<comment type="caution">
    <text evidence="14">The sequence shown here is derived from an EMBL/GenBank/DDBJ whole genome shotgun (WGS) entry which is preliminary data.</text>
</comment>
<evidence type="ECO:0000256" key="4">
    <source>
        <dbReference type="ARBA" id="ARBA00022553"/>
    </source>
</evidence>
<comment type="catalytic activity">
    <reaction evidence="1">
        <text>ATP + protein L-histidine = ADP + protein N-phospho-L-histidine.</text>
        <dbReference type="EC" id="2.7.13.3"/>
    </reaction>
</comment>
<evidence type="ECO:0000313" key="14">
    <source>
        <dbReference type="EMBL" id="MBA8807830.1"/>
    </source>
</evidence>
<keyword evidence="5" id="KW-0808">Transferase</keyword>
<evidence type="ECO:0000259" key="12">
    <source>
        <dbReference type="PROSITE" id="PS50109"/>
    </source>
</evidence>
<evidence type="ECO:0000259" key="13">
    <source>
        <dbReference type="PROSITE" id="PS50885"/>
    </source>
</evidence>
<dbReference type="PROSITE" id="PS50885">
    <property type="entry name" value="HAMP"/>
    <property type="match status" value="1"/>
</dbReference>
<evidence type="ECO:0000256" key="9">
    <source>
        <dbReference type="ARBA" id="ARBA00023012"/>
    </source>
</evidence>
<dbReference type="SUPFAM" id="SSF47384">
    <property type="entry name" value="Homodimeric domain of signal transducing histidine kinase"/>
    <property type="match status" value="1"/>
</dbReference>
<evidence type="ECO:0000256" key="2">
    <source>
        <dbReference type="ARBA" id="ARBA00004236"/>
    </source>
</evidence>
<evidence type="ECO:0000256" key="1">
    <source>
        <dbReference type="ARBA" id="ARBA00000085"/>
    </source>
</evidence>
<evidence type="ECO:0000256" key="11">
    <source>
        <dbReference type="SAM" id="Phobius"/>
    </source>
</evidence>
<evidence type="ECO:0000256" key="6">
    <source>
        <dbReference type="ARBA" id="ARBA00022692"/>
    </source>
</evidence>
<dbReference type="CDD" id="cd00075">
    <property type="entry name" value="HATPase"/>
    <property type="match status" value="1"/>
</dbReference>
<sequence>MTPRRGGVRARTTTAATAAVAIFLAVAAVVFVLVQREQLERSLTESAQEQAADVAAQVAASSTEPDLGSGGGDQSLVQVVAADGTVAAASPQIDGQRPVITADPALGETQVVRSQDLPIGEGQEFVVVARGVAGADGPMVVLVAQSLELVEQSTAVVVPLVLIGYPIVLIAVALTSYWLVGRALAPVEAIRSQVSEIQGNTTLAARVPEPPGDDEITRLAVTMNAMLGRLQKASDAQRRFVGDASHELRSPLASIRAAHEIAARHPDDTDWTSTGPDVLADLDRIDRLVADLLLLARVDEHGLPLRVVDVDLDDLVRAEAHRLDPPTGVRVVVSGPPARVQGDPHHLGRAVRNLLENAVRHASTTVTVRLVPDEQDVRLEIEDDGPGIPEADLERVFDRFVRLDESRARTDGGTGLGLAIAREIAVAHGGTLRAESRGTLRAEPRDTGALLVLRLPADAAARQR</sequence>
<dbReference type="PANTHER" id="PTHR45436">
    <property type="entry name" value="SENSOR HISTIDINE KINASE YKOH"/>
    <property type="match status" value="1"/>
</dbReference>
<dbReference type="SMART" id="SM00388">
    <property type="entry name" value="HisKA"/>
    <property type="match status" value="1"/>
</dbReference>
<proteinExistence type="predicted"/>
<dbReference type="AlphaFoldDB" id="A0A7W3J7U4"/>
<dbReference type="Pfam" id="PF00512">
    <property type="entry name" value="HisKA"/>
    <property type="match status" value="1"/>
</dbReference>